<keyword evidence="3" id="KW-0418">Kinase</keyword>
<reference evidence="3" key="2">
    <citation type="journal article" date="2021" name="PeerJ">
        <title>Extensive microbial diversity within the chicken gut microbiome revealed by metagenomics and culture.</title>
        <authorList>
            <person name="Gilroy R."/>
            <person name="Ravi A."/>
            <person name="Getino M."/>
            <person name="Pursley I."/>
            <person name="Horton D.L."/>
            <person name="Alikhan N.F."/>
            <person name="Baker D."/>
            <person name="Gharbi K."/>
            <person name="Hall N."/>
            <person name="Watson M."/>
            <person name="Adriaenssens E.M."/>
            <person name="Foster-Nyarko E."/>
            <person name="Jarju S."/>
            <person name="Secka A."/>
            <person name="Antonio M."/>
            <person name="Oren A."/>
            <person name="Chaudhuri R.R."/>
            <person name="La Ragione R."/>
            <person name="Hildebrand F."/>
            <person name="Pallen M.J."/>
        </authorList>
    </citation>
    <scope>NUCLEOTIDE SEQUENCE</scope>
    <source>
        <strain evidence="3">ChiSxjej1B13-7958</strain>
    </source>
</reference>
<dbReference type="GO" id="GO:0005524">
    <property type="term" value="F:ATP binding"/>
    <property type="evidence" value="ECO:0007669"/>
    <property type="project" value="InterPro"/>
</dbReference>
<evidence type="ECO:0000313" key="3">
    <source>
        <dbReference type="EMBL" id="HIR48173.1"/>
    </source>
</evidence>
<organism evidence="3 4">
    <name type="scientific">Candidatus Caccousia avicola</name>
    <dbReference type="NCBI Taxonomy" id="2840721"/>
    <lineage>
        <taxon>Bacteria</taxon>
        <taxon>Bacillati</taxon>
        <taxon>Bacillota</taxon>
        <taxon>Clostridia</taxon>
        <taxon>Eubacteriales</taxon>
        <taxon>Oscillospiraceae</taxon>
        <taxon>Oscillospiraceae incertae sedis</taxon>
        <taxon>Candidatus Caccousia</taxon>
    </lineage>
</organism>
<sequence>MIIWLIGISGAGKTTIGRRLEEYLNKAGRKNYLLDGDEVRDLFDRDLGYTDADREANIKRILLGAYLLDKNGIVGIICNIAPLEHLRALARKKIAGYNEIYLKKDLAVSRKNDVKGVYRDNEGKTPIVGIDARFDEPQHPDLVLEVDKLSEEETFQAVLDYMEKKYGKGWEKEVRA</sequence>
<feature type="domain" description="APS kinase" evidence="2">
    <location>
        <begin position="2"/>
        <end position="144"/>
    </location>
</feature>
<dbReference type="CDD" id="cd02027">
    <property type="entry name" value="APSK"/>
    <property type="match status" value="1"/>
</dbReference>
<dbReference type="InterPro" id="IPR050512">
    <property type="entry name" value="Sulf_AdTrans/APS_kinase"/>
</dbReference>
<dbReference type="SUPFAM" id="SSF52540">
    <property type="entry name" value="P-loop containing nucleoside triphosphate hydrolases"/>
    <property type="match status" value="1"/>
</dbReference>
<dbReference type="InterPro" id="IPR059117">
    <property type="entry name" value="APS_kinase_dom"/>
</dbReference>
<dbReference type="GO" id="GO:0004020">
    <property type="term" value="F:adenylylsulfate kinase activity"/>
    <property type="evidence" value="ECO:0007669"/>
    <property type="project" value="UniProtKB-EC"/>
</dbReference>
<gene>
    <name evidence="3" type="ORF">IAB89_11065</name>
</gene>
<dbReference type="AlphaFoldDB" id="A0A9D1ARA2"/>
<keyword evidence="1 3" id="KW-0808">Transferase</keyword>
<dbReference type="GO" id="GO:0004781">
    <property type="term" value="F:sulfate adenylyltransferase (ATP) activity"/>
    <property type="evidence" value="ECO:0007669"/>
    <property type="project" value="TreeGrafter"/>
</dbReference>
<evidence type="ECO:0000256" key="1">
    <source>
        <dbReference type="ARBA" id="ARBA00022679"/>
    </source>
</evidence>
<dbReference type="InterPro" id="IPR027417">
    <property type="entry name" value="P-loop_NTPase"/>
</dbReference>
<dbReference type="Proteomes" id="UP000824242">
    <property type="component" value="Unassembled WGS sequence"/>
</dbReference>
<dbReference type="PANTHER" id="PTHR42700">
    <property type="entry name" value="SULFATE ADENYLYLTRANSFERASE"/>
    <property type="match status" value="1"/>
</dbReference>
<dbReference type="Pfam" id="PF01583">
    <property type="entry name" value="APS_kinase"/>
    <property type="match status" value="1"/>
</dbReference>
<dbReference type="EMBL" id="DVGZ01000119">
    <property type="protein sequence ID" value="HIR48173.1"/>
    <property type="molecule type" value="Genomic_DNA"/>
</dbReference>
<evidence type="ECO:0000259" key="2">
    <source>
        <dbReference type="Pfam" id="PF01583"/>
    </source>
</evidence>
<evidence type="ECO:0000313" key="4">
    <source>
        <dbReference type="Proteomes" id="UP000824242"/>
    </source>
</evidence>
<dbReference type="EC" id="2.7.1.25" evidence="3"/>
<dbReference type="Gene3D" id="3.40.50.300">
    <property type="entry name" value="P-loop containing nucleotide triphosphate hydrolases"/>
    <property type="match status" value="1"/>
</dbReference>
<dbReference type="GO" id="GO:0005737">
    <property type="term" value="C:cytoplasm"/>
    <property type="evidence" value="ECO:0007669"/>
    <property type="project" value="TreeGrafter"/>
</dbReference>
<dbReference type="GO" id="GO:0019379">
    <property type="term" value="P:sulfate assimilation, phosphoadenylyl sulfate reduction by phosphoadenylyl-sulfate reductase (thioredoxin)"/>
    <property type="evidence" value="ECO:0007669"/>
    <property type="project" value="TreeGrafter"/>
</dbReference>
<dbReference type="GO" id="GO:0010134">
    <property type="term" value="P:sulfate assimilation via adenylyl sulfate reduction"/>
    <property type="evidence" value="ECO:0007669"/>
    <property type="project" value="TreeGrafter"/>
</dbReference>
<dbReference type="PANTHER" id="PTHR42700:SF1">
    <property type="entry name" value="SULFATE ADENYLYLTRANSFERASE"/>
    <property type="match status" value="1"/>
</dbReference>
<proteinExistence type="predicted"/>
<comment type="caution">
    <text evidence="3">The sequence shown here is derived from an EMBL/GenBank/DDBJ whole genome shotgun (WGS) entry which is preliminary data.</text>
</comment>
<reference evidence="3" key="1">
    <citation type="submission" date="2020-10" db="EMBL/GenBank/DDBJ databases">
        <authorList>
            <person name="Gilroy R."/>
        </authorList>
    </citation>
    <scope>NUCLEOTIDE SEQUENCE</scope>
    <source>
        <strain evidence="3">ChiSxjej1B13-7958</strain>
    </source>
</reference>
<protein>
    <submittedName>
        <fullName evidence="3">Adenylyl-sulfate kinase</fullName>
        <ecNumber evidence="3">2.7.1.25</ecNumber>
    </submittedName>
</protein>
<accession>A0A9D1ARA2</accession>
<name>A0A9D1ARA2_9FIRM</name>